<evidence type="ECO:0000313" key="3">
    <source>
        <dbReference type="EMBL" id="OCB88450.1"/>
    </source>
</evidence>
<evidence type="ECO:0000256" key="1">
    <source>
        <dbReference type="SAM" id="Phobius"/>
    </source>
</evidence>
<proteinExistence type="predicted"/>
<protein>
    <recommendedName>
        <fullName evidence="2">ER-bound oxygenase mpaB/mpaB'/Rubber oxygenase catalytic domain-containing protein</fullName>
    </recommendedName>
</protein>
<keyword evidence="1" id="KW-0812">Transmembrane</keyword>
<keyword evidence="1" id="KW-0472">Membrane</keyword>
<accession>A0A9Q5HYN5</accession>
<keyword evidence="1" id="KW-1133">Transmembrane helix</keyword>
<dbReference type="Pfam" id="PF09995">
    <property type="entry name" value="MPAB_Lcp_cat"/>
    <property type="match status" value="1"/>
</dbReference>
<dbReference type="PANTHER" id="PTHR36124">
    <property type="match status" value="1"/>
</dbReference>
<dbReference type="PANTHER" id="PTHR36124:SF1">
    <property type="entry name" value="ER-BOUND OXYGENASE MPAB_MPAB'_RUBBER OXYGENASE CATALYTIC DOMAIN-CONTAINING PROTEIN"/>
    <property type="match status" value="1"/>
</dbReference>
<comment type="caution">
    <text evidence="3">The sequence shown here is derived from an EMBL/GenBank/DDBJ whole genome shotgun (WGS) entry which is preliminary data.</text>
</comment>
<dbReference type="InterPro" id="IPR018713">
    <property type="entry name" value="MPAB/Lcp_cat_dom"/>
</dbReference>
<dbReference type="EMBL" id="LNZH02000179">
    <property type="protein sequence ID" value="OCB88450.1"/>
    <property type="molecule type" value="Genomic_DNA"/>
</dbReference>
<dbReference type="Proteomes" id="UP000757232">
    <property type="component" value="Unassembled WGS sequence"/>
</dbReference>
<organism evidence="3 4">
    <name type="scientific">Sanghuangporus baumii</name>
    <name type="common">Phellinus baumii</name>
    <dbReference type="NCBI Taxonomy" id="108892"/>
    <lineage>
        <taxon>Eukaryota</taxon>
        <taxon>Fungi</taxon>
        <taxon>Dikarya</taxon>
        <taxon>Basidiomycota</taxon>
        <taxon>Agaricomycotina</taxon>
        <taxon>Agaricomycetes</taxon>
        <taxon>Hymenochaetales</taxon>
        <taxon>Hymenochaetaceae</taxon>
        <taxon>Sanghuangporus</taxon>
    </lineage>
</organism>
<name>A0A9Q5HYN5_SANBA</name>
<evidence type="ECO:0000259" key="2">
    <source>
        <dbReference type="Pfam" id="PF09995"/>
    </source>
</evidence>
<gene>
    <name evidence="3" type="ORF">A7U60_g4492</name>
</gene>
<dbReference type="AlphaFoldDB" id="A0A9Q5HYN5"/>
<keyword evidence="4" id="KW-1185">Reference proteome</keyword>
<sequence>MDSLLTWFRTRPVTAVFVGIVFYLAFIRLLRFQRVRALKKKYGYGPSLNAIASDSKAGNSFPRIAGRPDVKLTPREAQEITLTVNQLEMPGLMRIAVAFALFKTYSIPTISEILLQSKQLSHPTISEILLQSKQLSTAENVSKRYADTAVLISTWTSCPIVDLTRINLKQEEADPRHAIAIARTNWLHTRWPNIKNEDFIYTMSLFVLEPIRWARLYGWRELLPIEQEAFFVLWKEIGHRMNIRDIPEMLQDLIDWTERYEETAMVPAQSNYEVGQYTLDYILSNFTERFGVRKIMRQISLCLIEPRVRTAFLLPEPSLMSQAITSVVMSFFAIKARYFDLPRFKRVEYIPRDVPPEKLKEKLPRFHPTIFDKVPWYKPEPKGISRIWQNILLKIGYLDEEDIPSSKYKSKGYRLEECGPIALEQGSRACGSDEDGG</sequence>
<dbReference type="InterPro" id="IPR046366">
    <property type="entry name" value="MPAB"/>
</dbReference>
<evidence type="ECO:0000313" key="4">
    <source>
        <dbReference type="Proteomes" id="UP000757232"/>
    </source>
</evidence>
<feature type="transmembrane region" description="Helical" evidence="1">
    <location>
        <begin position="12"/>
        <end position="30"/>
    </location>
</feature>
<dbReference type="GO" id="GO:0016491">
    <property type="term" value="F:oxidoreductase activity"/>
    <property type="evidence" value="ECO:0007669"/>
    <property type="project" value="InterPro"/>
</dbReference>
<dbReference type="OrthoDB" id="545169at2759"/>
<feature type="domain" description="ER-bound oxygenase mpaB/mpaB'/Rubber oxygenase catalytic" evidence="2">
    <location>
        <begin position="114"/>
        <end position="331"/>
    </location>
</feature>
<reference evidence="3" key="1">
    <citation type="submission" date="2016-06" db="EMBL/GenBank/DDBJ databases">
        <title>Draft Genome sequence of the fungus Inonotus baumii.</title>
        <authorList>
            <person name="Zhu H."/>
            <person name="Lin W."/>
        </authorList>
    </citation>
    <scope>NUCLEOTIDE SEQUENCE</scope>
    <source>
        <strain evidence="3">821</strain>
    </source>
</reference>